<accession>A0A6C0KP84</accession>
<dbReference type="EMBL" id="MN740943">
    <property type="protein sequence ID" value="QHU18956.1"/>
    <property type="molecule type" value="Genomic_DNA"/>
</dbReference>
<organism evidence="1">
    <name type="scientific">viral metagenome</name>
    <dbReference type="NCBI Taxonomy" id="1070528"/>
    <lineage>
        <taxon>unclassified sequences</taxon>
        <taxon>metagenomes</taxon>
        <taxon>organismal metagenomes</taxon>
    </lineage>
</organism>
<reference evidence="1" key="1">
    <citation type="journal article" date="2020" name="Nature">
        <title>Giant virus diversity and host interactions through global metagenomics.</title>
        <authorList>
            <person name="Schulz F."/>
            <person name="Roux S."/>
            <person name="Paez-Espino D."/>
            <person name="Jungbluth S."/>
            <person name="Walsh D.A."/>
            <person name="Denef V.J."/>
            <person name="McMahon K.D."/>
            <person name="Konstantinidis K.T."/>
            <person name="Eloe-Fadrosh E.A."/>
            <person name="Kyrpides N.C."/>
            <person name="Woyke T."/>
        </authorList>
    </citation>
    <scope>NUCLEOTIDE SEQUENCE</scope>
    <source>
        <strain evidence="1">GVMAG-S-3300013014-104</strain>
    </source>
</reference>
<proteinExistence type="predicted"/>
<name>A0A6C0KP84_9ZZZZ</name>
<sequence>MKDNNNNNLKSNIIIKNTSCLLNNPINYKDNIENSLEDILNHFIETIIEYIRFISDKITMKNEIYYKFIFERGLETLINVFSIIFCYTKNLELTIYYMKKSYYFYVEFIEQISDNNITFLQLSSRDAIMFVYKKTIFELNNEYIKNLNSVNDKNMFEIIDSSKSIYKQMVLFLINNKDYNYDKKIDFFNDKCNYIINIKKLLNKNKIKKKTMDVINKFVSIITCDKNIRILDFFKLLEEFIKKIIYKKKMNEIKIQNNLNNLKINEFLCNNEFDKLMEWVFL</sequence>
<protein>
    <submittedName>
        <fullName evidence="1">Uncharacterized protein</fullName>
    </submittedName>
</protein>
<dbReference type="AlphaFoldDB" id="A0A6C0KP84"/>
<evidence type="ECO:0000313" key="1">
    <source>
        <dbReference type="EMBL" id="QHU18956.1"/>
    </source>
</evidence>